<dbReference type="SUPFAM" id="SSF110019">
    <property type="entry name" value="ERO1-like"/>
    <property type="match status" value="2"/>
</dbReference>
<evidence type="ECO:0000256" key="4">
    <source>
        <dbReference type="ARBA" id="ARBA00011802"/>
    </source>
</evidence>
<keyword evidence="12 19" id="KW-0472">Membrane</keyword>
<evidence type="ECO:0000256" key="19">
    <source>
        <dbReference type="SAM" id="Phobius"/>
    </source>
</evidence>
<keyword evidence="15" id="KW-0676">Redox-active center</keyword>
<dbReference type="InterPro" id="IPR007266">
    <property type="entry name" value="Ero1"/>
</dbReference>
<reference evidence="21" key="1">
    <citation type="submission" date="2021-01" db="EMBL/GenBank/DDBJ databases">
        <authorList>
            <person name="Corre E."/>
            <person name="Pelletier E."/>
            <person name="Niang G."/>
            <person name="Scheremetjew M."/>
            <person name="Finn R."/>
            <person name="Kale V."/>
            <person name="Holt S."/>
            <person name="Cochrane G."/>
            <person name="Meng A."/>
            <person name="Brown T."/>
            <person name="Cohen L."/>
        </authorList>
    </citation>
    <scope>NUCLEOTIDE SEQUENCE</scope>
    <source>
        <strain evidence="21">CCMP2078</strain>
    </source>
</reference>
<keyword evidence="11" id="KW-0560">Oxidoreductase</keyword>
<evidence type="ECO:0000256" key="3">
    <source>
        <dbReference type="ARBA" id="ARBA00008277"/>
    </source>
</evidence>
<keyword evidence="10" id="KW-0249">Electron transport</keyword>
<evidence type="ECO:0000256" key="20">
    <source>
        <dbReference type="SAM" id="SignalP"/>
    </source>
</evidence>
<evidence type="ECO:0000313" key="21">
    <source>
        <dbReference type="EMBL" id="CAD8254020.1"/>
    </source>
</evidence>
<feature type="signal peptide" evidence="20">
    <location>
        <begin position="1"/>
        <end position="22"/>
    </location>
</feature>
<feature type="binding site" evidence="17">
    <location>
        <position position="243"/>
    </location>
    <ligand>
        <name>FAD</name>
        <dbReference type="ChEBI" id="CHEBI:57692"/>
    </ligand>
</feature>
<dbReference type="InterPro" id="IPR037192">
    <property type="entry name" value="ERO1-like_sf"/>
</dbReference>
<evidence type="ECO:0000256" key="12">
    <source>
        <dbReference type="ARBA" id="ARBA00023136"/>
    </source>
</evidence>
<protein>
    <submittedName>
        <fullName evidence="21">Uncharacterized protein</fullName>
    </submittedName>
</protein>
<feature type="active site" description="Nucleophile" evidence="16">
    <location>
        <position position="437"/>
    </location>
</feature>
<evidence type="ECO:0000256" key="13">
    <source>
        <dbReference type="ARBA" id="ARBA00023157"/>
    </source>
</evidence>
<feature type="binding site" evidence="17">
    <location>
        <position position="272"/>
    </location>
    <ligand>
        <name>FAD</name>
        <dbReference type="ChEBI" id="CHEBI:57692"/>
    </ligand>
</feature>
<dbReference type="AlphaFoldDB" id="A0A7R9U445"/>
<name>A0A7R9U445_9STRA</name>
<comment type="subunit">
    <text evidence="4">May function both as a monomer and a homodimer.</text>
</comment>
<feature type="binding site" evidence="17">
    <location>
        <position position="230"/>
    </location>
    <ligand>
        <name>FAD</name>
        <dbReference type="ChEBI" id="CHEBI:57692"/>
    </ligand>
</feature>
<dbReference type="EMBL" id="HBEA01004615">
    <property type="protein sequence ID" value="CAD8254020.1"/>
    <property type="molecule type" value="Transcribed_RNA"/>
</dbReference>
<dbReference type="GO" id="GO:0034975">
    <property type="term" value="P:protein folding in endoplasmic reticulum"/>
    <property type="evidence" value="ECO:0007669"/>
    <property type="project" value="InterPro"/>
</dbReference>
<evidence type="ECO:0000256" key="15">
    <source>
        <dbReference type="ARBA" id="ARBA00023284"/>
    </source>
</evidence>
<keyword evidence="19" id="KW-0812">Transmembrane</keyword>
<feature type="binding site" evidence="17">
    <location>
        <position position="232"/>
    </location>
    <ligand>
        <name>FAD</name>
        <dbReference type="ChEBI" id="CHEBI:57692"/>
    </ligand>
</feature>
<keyword evidence="6" id="KW-0285">Flavoprotein</keyword>
<evidence type="ECO:0000256" key="8">
    <source>
        <dbReference type="ARBA" id="ARBA00022824"/>
    </source>
</evidence>
<feature type="chain" id="PRO_5031335255" evidence="20">
    <location>
        <begin position="23"/>
        <end position="546"/>
    </location>
</feature>
<accession>A0A7R9U445</accession>
<evidence type="ECO:0000256" key="1">
    <source>
        <dbReference type="ARBA" id="ARBA00001974"/>
    </source>
</evidence>
<keyword evidence="19" id="KW-1133">Transmembrane helix</keyword>
<feature type="disulfide bond" description="Redox-active" evidence="18">
    <location>
        <begin position="437"/>
        <end position="440"/>
    </location>
</feature>
<evidence type="ECO:0000256" key="2">
    <source>
        <dbReference type="ARBA" id="ARBA00004367"/>
    </source>
</evidence>
<feature type="transmembrane region" description="Helical" evidence="19">
    <location>
        <begin position="511"/>
        <end position="529"/>
    </location>
</feature>
<proteinExistence type="inferred from homology"/>
<keyword evidence="5" id="KW-0813">Transport</keyword>
<dbReference type="GO" id="GO:0071949">
    <property type="term" value="F:FAD binding"/>
    <property type="evidence" value="ECO:0007669"/>
    <property type="project" value="InterPro"/>
</dbReference>
<dbReference type="Pfam" id="PF04137">
    <property type="entry name" value="ERO1"/>
    <property type="match status" value="1"/>
</dbReference>
<feature type="disulfide bond" description="Redox-active" evidence="18">
    <location>
        <begin position="111"/>
        <end position="116"/>
    </location>
</feature>
<organism evidence="21">
    <name type="scientific">Pinguiococcus pyrenoidosus</name>
    <dbReference type="NCBI Taxonomy" id="172671"/>
    <lineage>
        <taxon>Eukaryota</taxon>
        <taxon>Sar</taxon>
        <taxon>Stramenopiles</taxon>
        <taxon>Ochrophyta</taxon>
        <taxon>Pinguiophyceae</taxon>
        <taxon>Pinguiochrysidales</taxon>
        <taxon>Pinguiochrysidaceae</taxon>
        <taxon>Pinguiococcus</taxon>
    </lineage>
</organism>
<keyword evidence="8" id="KW-0256">Endoplasmic reticulum</keyword>
<comment type="similarity">
    <text evidence="3">Belongs to the EROs family.</text>
</comment>
<evidence type="ECO:0000256" key="14">
    <source>
        <dbReference type="ARBA" id="ARBA00023180"/>
    </source>
</evidence>
<dbReference type="PANTHER" id="PTHR12613">
    <property type="entry name" value="ERO1-RELATED"/>
    <property type="match status" value="1"/>
</dbReference>
<evidence type="ECO:0000256" key="10">
    <source>
        <dbReference type="ARBA" id="ARBA00022982"/>
    </source>
</evidence>
<dbReference type="PIRSF" id="PIRSF017205">
    <property type="entry name" value="ERO1"/>
    <property type="match status" value="1"/>
</dbReference>
<dbReference type="GO" id="GO:0005789">
    <property type="term" value="C:endoplasmic reticulum membrane"/>
    <property type="evidence" value="ECO:0007669"/>
    <property type="project" value="UniProtKB-SubCell"/>
</dbReference>
<sequence>MSRVRARSKLAILCLSIYAARGFDFATYFEKQAQDRGHGILREKLQQLLCRAPPSPSGAVSDSLCDFPTVNRANDDFFLPLFRNLTHTTFFKYFRVNLEKGCQFWEEDGMCSVRDCSVCECDPEEVPPVWQQQDESNAVSALPGGIWGSAQQSSCVEQRRVEAWLNDESDQLEMDLLGEALGQVDRSEVADGHAIEEILASQYVLESNWVDDDIRDPKATYINLLQNPERFTGYKGESARRIWYHIYAENCFEGASSPDSCLEKRVFFRIISGLQSSITAHIAQEFLYEDTGKWGTNVDLLTNGVLRHKDRTENLYFLYLFLLRAITKGGPDLLAHNYTTGNIEDDRFTRSLMTTLVAASGDEASEISSSLASADVPRCCHGFDETAMFAGWGSDLATDDKHRDQDWWEERSENMKLKVQLQQKFQNISRIMDCVGCEKCRLWGKLQVLGVGTALKILFSEGDVQLHRNEVIALINVAHQVSKSVAFVQAARDIEIEEKLEMVRGENSGNLLVVVTVLVIILAIAAGILRDRRNKQLRKQRVHREQ</sequence>
<evidence type="ECO:0000256" key="6">
    <source>
        <dbReference type="ARBA" id="ARBA00022630"/>
    </source>
</evidence>
<evidence type="ECO:0000256" key="17">
    <source>
        <dbReference type="PIRSR" id="PIRSR017205-2"/>
    </source>
</evidence>
<evidence type="ECO:0000256" key="9">
    <source>
        <dbReference type="ARBA" id="ARBA00022827"/>
    </source>
</evidence>
<keyword evidence="14" id="KW-0325">Glycoprotein</keyword>
<gene>
    <name evidence="21" type="ORF">PPYR1160_LOCUS3512</name>
</gene>
<dbReference type="GO" id="GO:0016972">
    <property type="term" value="F:thiol oxidase activity"/>
    <property type="evidence" value="ECO:0007669"/>
    <property type="project" value="InterPro"/>
</dbReference>
<dbReference type="GO" id="GO:0015035">
    <property type="term" value="F:protein-disulfide reductase activity"/>
    <property type="evidence" value="ECO:0007669"/>
    <property type="project" value="InterPro"/>
</dbReference>
<dbReference type="PANTHER" id="PTHR12613:SF0">
    <property type="entry name" value="ERO1-LIKE PROTEIN"/>
    <property type="match status" value="1"/>
</dbReference>
<keyword evidence="7 20" id="KW-0732">Signal</keyword>
<keyword evidence="13 18" id="KW-1015">Disulfide bond</keyword>
<evidence type="ECO:0000256" key="7">
    <source>
        <dbReference type="ARBA" id="ARBA00022729"/>
    </source>
</evidence>
<evidence type="ECO:0000256" key="11">
    <source>
        <dbReference type="ARBA" id="ARBA00023002"/>
    </source>
</evidence>
<comment type="subcellular location">
    <subcellularLocation>
        <location evidence="2">Endoplasmic reticulum membrane</location>
        <topology evidence="2">Peripheral membrane protein</topology>
        <orientation evidence="2">Lumenal side</orientation>
    </subcellularLocation>
</comment>
<evidence type="ECO:0000256" key="18">
    <source>
        <dbReference type="PIRSR" id="PIRSR017205-3"/>
    </source>
</evidence>
<keyword evidence="9 17" id="KW-0274">FAD</keyword>
<comment type="cofactor">
    <cofactor evidence="1 17">
        <name>FAD</name>
        <dbReference type="ChEBI" id="CHEBI:57692"/>
    </cofactor>
</comment>
<evidence type="ECO:0000256" key="16">
    <source>
        <dbReference type="PIRSR" id="PIRSR017205-1"/>
    </source>
</evidence>
<evidence type="ECO:0000256" key="5">
    <source>
        <dbReference type="ARBA" id="ARBA00022448"/>
    </source>
</evidence>
<feature type="active site" evidence="16">
    <location>
        <position position="440"/>
    </location>
</feature>